<dbReference type="SMART" id="SM00333">
    <property type="entry name" value="TUDOR"/>
    <property type="match status" value="5"/>
</dbReference>
<dbReference type="PROSITE" id="PS50089">
    <property type="entry name" value="ZF_RING_2"/>
    <property type="match status" value="1"/>
</dbReference>
<dbReference type="Proteomes" id="UP000075902">
    <property type="component" value="Unassembled WGS sequence"/>
</dbReference>
<dbReference type="PANTHER" id="PTHR16442:SF1">
    <property type="entry name" value="RING FINGER PROTEIN 17"/>
    <property type="match status" value="1"/>
</dbReference>
<dbReference type="Gene3D" id="2.40.50.90">
    <property type="match status" value="2"/>
</dbReference>
<dbReference type="GO" id="GO:0008270">
    <property type="term" value="F:zinc ion binding"/>
    <property type="evidence" value="ECO:0007669"/>
    <property type="project" value="UniProtKB-KW"/>
</dbReference>
<evidence type="ECO:0000313" key="9">
    <source>
        <dbReference type="Proteomes" id="UP000075902"/>
    </source>
</evidence>
<dbReference type="CDD" id="cd21182">
    <property type="entry name" value="Tudor_SMN_SPF30-like"/>
    <property type="match status" value="1"/>
</dbReference>
<dbReference type="InterPro" id="IPR002999">
    <property type="entry name" value="Tudor"/>
</dbReference>
<keyword evidence="9" id="KW-1185">Reference proteome</keyword>
<dbReference type="PANTHER" id="PTHR16442">
    <property type="entry name" value="RING FINGER PROTEIN 17"/>
    <property type="match status" value="1"/>
</dbReference>
<feature type="region of interest" description="Disordered" evidence="5">
    <location>
        <begin position="1562"/>
        <end position="1631"/>
    </location>
</feature>
<dbReference type="CDD" id="cd20379">
    <property type="entry name" value="Tudor_dTUD-like"/>
    <property type="match status" value="1"/>
</dbReference>
<evidence type="ECO:0000313" key="8">
    <source>
        <dbReference type="EnsemblMetazoa" id="AMEC002602-PA"/>
    </source>
</evidence>
<protein>
    <recommendedName>
        <fullName evidence="10">RING finger protein 17</fullName>
    </recommendedName>
</protein>
<dbReference type="InterPro" id="IPR017907">
    <property type="entry name" value="Znf_RING_CS"/>
</dbReference>
<evidence type="ECO:0000256" key="1">
    <source>
        <dbReference type="ARBA" id="ARBA00022723"/>
    </source>
</evidence>
<dbReference type="SUPFAM" id="SSF63748">
    <property type="entry name" value="Tudor/PWWP/MBT"/>
    <property type="match status" value="5"/>
</dbReference>
<feature type="domain" description="RING-type" evidence="6">
    <location>
        <begin position="24"/>
        <end position="73"/>
    </location>
</feature>
<dbReference type="PROSITE" id="PS50304">
    <property type="entry name" value="TUDOR"/>
    <property type="match status" value="4"/>
</dbReference>
<accession>A0A182THW8</accession>
<feature type="compositionally biased region" description="Basic and acidic residues" evidence="5">
    <location>
        <begin position="1567"/>
        <end position="1578"/>
    </location>
</feature>
<dbReference type="InterPro" id="IPR001841">
    <property type="entry name" value="Znf_RING"/>
</dbReference>
<dbReference type="EnsemblMetazoa" id="AMEC002602-RA">
    <property type="protein sequence ID" value="AMEC002602-PA"/>
    <property type="gene ID" value="AMEC002602"/>
</dbReference>
<proteinExistence type="predicted"/>
<sequence>MTETRISNLMDTDRPLLWVPSPKCGMCSLPYTNKTDFHSVYRTPFLLACQHLMCSDCVSEYACNETILCAQCKQPTLLRTVQGDATIALHPSYYMMGLVERKQEELDNLLQYAMDEKNQREKRSIANEPTTPISFTIAPVRAHEIGTPKKLKNLLENAYYSYETTKRLLNDRNKSLPANAEQVFKKINAHFLSLHNALQMEEIRVLRQVRNSFIDQWQHTERQQQRLQASNERLKKLYARSKRFLSDPPEADDESWQRFGKEVKSFIESEPLKLIKRDYTAPTAILYTESEPLKLIKRDYTAPTAILYTECESFVKSIGRCYKLTVPNLNKVMQLAPMAASAENKYAPAGTSGELSDSKRRHTVADRTFTKDSSEGGESSSRRERGSAAKEKPPRSERSSSGPHSSRHQTYDNNESYKISLTKRVSDAKKDADREKDLQRHFTSVKVTCVVNPQEFYVQDALNLDTTTSLVELCQQEATAYEANLIAGIDPLKVRVGKLYLVRSDSSTANWYRAMVLDLLNTTPEQRGPYRVQFIDYGGQATVTHECVRPMSKELASIEGRAIRCSLYGVAPPGWKPDDLNASWPEECRVIMMEFVSELNMLMFTVENSGGGQTVDLFQPPVTTRSWSSKHSSRKDPGVYWEGFYAPMSLRSTLIFGQHCIPTDTTEQRRCEVVERLVLLDHWMHKAKAQALKRMHVPRAPELREYDSFDVQITHSLSPDQFYLMPMQWKTKDFQALQEELGQLCQGERKCFHPYAGLVCGFTLGDQGSRVWFRGRIETVLPTGACEVYVLDSGERLTVHWYDLYLLPLDSAPLRKHPLAVCCRLEYIYPQSNGGSSGGGNHGTLSWTREAAEEFNRMGRSKTLRFSVKMGKLCKVTDTYGVVLYLHNKADRDTCINKLLVHEGHAQCIAGKESEINDRMLETAVTDVLAPTTPTSTSSVASQPSRLVDPRIMVEMLRVVSPDEFYVRVCSRKPCLERLHNTIQQHMVEALDGNVAEGDDNGSGECNWAVGDMCVVFTATSDSDSSEWYRGRVTAVQEEAILQYQVFLIDRAESVRVHRTNMARLTSNVSQIQPGAVRCRLACIEPIGGNTSWHQTTLDTLLNTIESYDKHAISLDAKTPNKSDDVGRALSVVLWGIRQTMRQALAPQRTEYRNINQLLVVRGLAHSTGRFRTFPTKGEGAMEEVQLFEQAVDDMMRSEYERLQQFFRTVAAVSTHSQELDSGEDGNETAKTLLNSNESDVKVDIDDACAAALSLIDVAVDRIADWPEATRFDKTVFLGMPTYIGNDGTVYIYDVSQEPVLTRMRDTINEHVQNGPPPPAVPIKFESGQPCFVKYHVDGHFYRGKIQLVIEPYRTYRVLFVDYGNEETCSLQDLRPASACGLVPVQSHRFRLSGILPIDYCSVTSLWPEDALIVCHGLFVQKLCKIRVDTSVWSGDGSARHLPIPCHLTLLKDSVAVREALLELNIFKLRSEQPEKRLSWVAEHIPPRKSEFAVMINQPSTSSHPISTTLSTSVTSQRSELQKLMEQLQAEYFFSKDIEDPNDLPEEEDEYDRFNRAQLIHADPDDESYHESQTKESEISLDLTPLPSPASFDSTEFETSSRLSAQENDETLGTSHSPAQSEDPIARSFPHQAPIKPSTIGFFADFINYEDNLTFHVFPHLEGHTVRMSNMEEKVQTVAMSRNPLHRWQASVLEVGAPCLAPYHVDGKYYRAIVEEIDDEREQVRVLYVDYLNRETVAKKDLRKCPIGLRMIALRNVMVRLASVQPNSRLRNEDVIRRLVELLKTPFYVRVIHYPPKSDKTPVVLEVELYTDCDCKELVYQQMIDTKYFLRKATTTRK</sequence>
<dbReference type="Gene3D" id="2.30.30.140">
    <property type="match status" value="5"/>
</dbReference>
<keyword evidence="1" id="KW-0479">Metal-binding</keyword>
<dbReference type="STRING" id="34690.A0A182THW8"/>
<reference evidence="8" key="2">
    <citation type="submission" date="2020-05" db="UniProtKB">
        <authorList>
            <consortium name="EnsemblMetazoa"/>
        </authorList>
    </citation>
    <scope>IDENTIFICATION</scope>
    <source>
        <strain evidence="8">CM1001059</strain>
    </source>
</reference>
<feature type="compositionally biased region" description="Basic and acidic residues" evidence="5">
    <location>
        <begin position="363"/>
        <end position="398"/>
    </location>
</feature>
<feature type="domain" description="Tudor" evidence="7">
    <location>
        <begin position="1007"/>
        <end position="1072"/>
    </location>
</feature>
<reference evidence="9" key="1">
    <citation type="submission" date="2014-01" db="EMBL/GenBank/DDBJ databases">
        <title>The Genome Sequence of Anopheles melas CM1001059_A (V2).</title>
        <authorList>
            <consortium name="The Broad Institute Genomics Platform"/>
            <person name="Neafsey D.E."/>
            <person name="Besansky N."/>
            <person name="Howell P."/>
            <person name="Walton C."/>
            <person name="Young S.K."/>
            <person name="Zeng Q."/>
            <person name="Gargeya S."/>
            <person name="Fitzgerald M."/>
            <person name="Haas B."/>
            <person name="Abouelleil A."/>
            <person name="Allen A.W."/>
            <person name="Alvarado L."/>
            <person name="Arachchi H.M."/>
            <person name="Berlin A.M."/>
            <person name="Chapman S.B."/>
            <person name="Gainer-Dewar J."/>
            <person name="Goldberg J."/>
            <person name="Griggs A."/>
            <person name="Gujja S."/>
            <person name="Hansen M."/>
            <person name="Howarth C."/>
            <person name="Imamovic A."/>
            <person name="Ireland A."/>
            <person name="Larimer J."/>
            <person name="McCowan C."/>
            <person name="Murphy C."/>
            <person name="Pearson M."/>
            <person name="Poon T.W."/>
            <person name="Priest M."/>
            <person name="Roberts A."/>
            <person name="Saif S."/>
            <person name="Shea T."/>
            <person name="Sisk P."/>
            <person name="Sykes S."/>
            <person name="Wortman J."/>
            <person name="Nusbaum C."/>
            <person name="Birren B."/>
        </authorList>
    </citation>
    <scope>NUCLEOTIDE SEQUENCE [LARGE SCALE GENOMIC DNA]</scope>
    <source>
        <strain evidence="9">CM1001059</strain>
    </source>
</reference>
<evidence type="ECO:0000256" key="4">
    <source>
        <dbReference type="PROSITE-ProRule" id="PRU00175"/>
    </source>
</evidence>
<feature type="compositionally biased region" description="Polar residues" evidence="5">
    <location>
        <begin position="1591"/>
        <end position="1620"/>
    </location>
</feature>
<evidence type="ECO:0000259" key="7">
    <source>
        <dbReference type="PROSITE" id="PS50304"/>
    </source>
</evidence>
<organism evidence="8 9">
    <name type="scientific">Anopheles melas</name>
    <dbReference type="NCBI Taxonomy" id="34690"/>
    <lineage>
        <taxon>Eukaryota</taxon>
        <taxon>Metazoa</taxon>
        <taxon>Ecdysozoa</taxon>
        <taxon>Arthropoda</taxon>
        <taxon>Hexapoda</taxon>
        <taxon>Insecta</taxon>
        <taxon>Pterygota</taxon>
        <taxon>Neoptera</taxon>
        <taxon>Endopterygota</taxon>
        <taxon>Diptera</taxon>
        <taxon>Nematocera</taxon>
        <taxon>Culicoidea</taxon>
        <taxon>Culicidae</taxon>
        <taxon>Anophelinae</taxon>
        <taxon>Anopheles</taxon>
    </lineage>
</organism>
<evidence type="ECO:0000259" key="6">
    <source>
        <dbReference type="PROSITE" id="PS50089"/>
    </source>
</evidence>
<keyword evidence="3" id="KW-0862">Zinc</keyword>
<evidence type="ECO:0008006" key="10">
    <source>
        <dbReference type="Google" id="ProtNLM"/>
    </source>
</evidence>
<name>A0A182THW8_9DIPT</name>
<evidence type="ECO:0000256" key="2">
    <source>
        <dbReference type="ARBA" id="ARBA00022771"/>
    </source>
</evidence>
<dbReference type="VEuPathDB" id="VectorBase:AMEC002602"/>
<evidence type="ECO:0000256" key="3">
    <source>
        <dbReference type="ARBA" id="ARBA00022833"/>
    </source>
</evidence>
<feature type="domain" description="Tudor" evidence="7">
    <location>
        <begin position="493"/>
        <end position="558"/>
    </location>
</feature>
<dbReference type="GO" id="GO:0005737">
    <property type="term" value="C:cytoplasm"/>
    <property type="evidence" value="ECO:0007669"/>
    <property type="project" value="UniProtKB-ARBA"/>
</dbReference>
<dbReference type="PROSITE" id="PS00518">
    <property type="entry name" value="ZF_RING_1"/>
    <property type="match status" value="1"/>
</dbReference>
<dbReference type="Gene3D" id="3.30.40.10">
    <property type="entry name" value="Zinc/RING finger domain, C3HC4 (zinc finger)"/>
    <property type="match status" value="1"/>
</dbReference>
<dbReference type="InterPro" id="IPR013083">
    <property type="entry name" value="Znf_RING/FYVE/PHD"/>
</dbReference>
<evidence type="ECO:0000256" key="5">
    <source>
        <dbReference type="SAM" id="MobiDB-lite"/>
    </source>
</evidence>
<feature type="domain" description="Tudor" evidence="7">
    <location>
        <begin position="1692"/>
        <end position="1752"/>
    </location>
</feature>
<feature type="domain" description="Tudor" evidence="7">
    <location>
        <begin position="1324"/>
        <end position="1384"/>
    </location>
</feature>
<dbReference type="Pfam" id="PF00567">
    <property type="entry name" value="TUDOR"/>
    <property type="match status" value="5"/>
</dbReference>
<keyword evidence="2 4" id="KW-0863">Zinc-finger</keyword>
<dbReference type="InterPro" id="IPR035437">
    <property type="entry name" value="SNase_OB-fold_sf"/>
</dbReference>
<feature type="region of interest" description="Disordered" evidence="5">
    <location>
        <begin position="346"/>
        <end position="419"/>
    </location>
</feature>